<sequence>MLIKEKTFSSCNADVICTSDTLPMDPVCGTDGRTYNSKCEVKRVECLGSPVQVKHQGPCSDEDVGFEEKGRCLLERAFQNNLAASKNVTTLFIPECEPDGSFSSVQCHKSTGYCWCVTTAGKPIPGTSTQFKKPMCLAQRKVGRRSSKNGQGQKRRECSTANRSIFTNNLIKLFQMQYEREEHAKERHFSDVSVINQPARKIIDWKFNRLDLNRDGKISAQEMRNLRRMVHSAIIQPTSCADRFPKYCDLDHDRKISRSEWAVCMGVDINRISLNVIRVAFRLLLTLNKNKQHGLMMMMDERETISSPVNGLQAASLWASSNAAAGNGFGLREKSSQNAIADTQEEEKTDCKSQRQKALEDHKKTPTSGIYIPVCKGENDRLFQQVQCHKLTGFCWCAEPESGKPIPNTSARNARPVCDQKEKTALKIRGLYKCILHLSEEINIAKNKIFYFNLFRRVRCNSKKLHRFLQRLFGTLESSMIASGFSEFSEEMSRREMALRWKFIDLDRNKNGKLEKQEWKHYRIVLKQWKGLRKCGRNFFRSCDGNSDSHLTLKEWISCTLGLYESRTTTAASSRGPNPFIHVLDPNQ</sequence>
<evidence type="ECO:0000313" key="13">
    <source>
        <dbReference type="EMBL" id="KRY13610.1"/>
    </source>
</evidence>
<dbReference type="InterPro" id="IPR002048">
    <property type="entry name" value="EF_hand_dom"/>
</dbReference>
<dbReference type="Pfam" id="PF07648">
    <property type="entry name" value="Kazal_2"/>
    <property type="match status" value="1"/>
</dbReference>
<proteinExistence type="predicted"/>
<keyword evidence="14" id="KW-1185">Reference proteome</keyword>
<comment type="caution">
    <text evidence="13">The sequence shown here is derived from an EMBL/GenBank/DDBJ whole genome shotgun (WGS) entry which is preliminary data.</text>
</comment>
<dbReference type="CDD" id="cd00191">
    <property type="entry name" value="TY"/>
    <property type="match status" value="2"/>
</dbReference>
<keyword evidence="6 8" id="KW-1015">Disulfide bond</keyword>
<evidence type="ECO:0000259" key="12">
    <source>
        <dbReference type="PROSITE" id="PS51465"/>
    </source>
</evidence>
<dbReference type="Proteomes" id="UP000054783">
    <property type="component" value="Unassembled WGS sequence"/>
</dbReference>
<evidence type="ECO:0000259" key="11">
    <source>
        <dbReference type="PROSITE" id="PS51162"/>
    </source>
</evidence>
<evidence type="ECO:0000256" key="1">
    <source>
        <dbReference type="ARBA" id="ARBA00004613"/>
    </source>
</evidence>
<evidence type="ECO:0000259" key="10">
    <source>
        <dbReference type="PROSITE" id="PS50222"/>
    </source>
</evidence>
<dbReference type="InterPro" id="IPR018247">
    <property type="entry name" value="EF_Hand_1_Ca_BS"/>
</dbReference>
<evidence type="ECO:0000256" key="2">
    <source>
        <dbReference type="ARBA" id="ARBA00022525"/>
    </source>
</evidence>
<dbReference type="Pfam" id="PF00086">
    <property type="entry name" value="Thyroglobulin_1"/>
    <property type="match status" value="2"/>
</dbReference>
<feature type="domain" description="EF-hand" evidence="10">
    <location>
        <begin position="198"/>
        <end position="233"/>
    </location>
</feature>
<dbReference type="SUPFAM" id="SSF47473">
    <property type="entry name" value="EF-hand"/>
    <property type="match status" value="2"/>
</dbReference>
<keyword evidence="4" id="KW-0677">Repeat</keyword>
<dbReference type="AlphaFoldDB" id="A0A0V0ZMW7"/>
<dbReference type="GO" id="GO:0005509">
    <property type="term" value="F:calcium ion binding"/>
    <property type="evidence" value="ECO:0007669"/>
    <property type="project" value="InterPro"/>
</dbReference>
<dbReference type="SMART" id="SM00211">
    <property type="entry name" value="TY"/>
    <property type="match status" value="2"/>
</dbReference>
<evidence type="ECO:0000256" key="5">
    <source>
        <dbReference type="ARBA" id="ARBA00022837"/>
    </source>
</evidence>
<dbReference type="Gene3D" id="4.10.800.10">
    <property type="entry name" value="Thyroglobulin type-1"/>
    <property type="match status" value="2"/>
</dbReference>
<dbReference type="InterPro" id="IPR051950">
    <property type="entry name" value="Dev_reg/Prot_inhib"/>
</dbReference>
<dbReference type="InterPro" id="IPR011992">
    <property type="entry name" value="EF-hand-dom_pair"/>
</dbReference>
<dbReference type="STRING" id="990121.A0A0V0ZMW7"/>
<dbReference type="OrthoDB" id="5986054at2759"/>
<feature type="disulfide bond" evidence="8">
    <location>
        <begin position="388"/>
        <end position="395"/>
    </location>
</feature>
<feature type="disulfide bond" evidence="8">
    <location>
        <begin position="107"/>
        <end position="114"/>
    </location>
</feature>
<comment type="caution">
    <text evidence="8">Lacks conserved residue(s) required for the propagation of feature annotation.</text>
</comment>
<feature type="region of interest" description="Disordered" evidence="9">
    <location>
        <begin position="334"/>
        <end position="364"/>
    </location>
</feature>
<comment type="subcellular location">
    <subcellularLocation>
        <location evidence="1">Secreted</location>
    </subcellularLocation>
</comment>
<dbReference type="CDD" id="cd00104">
    <property type="entry name" value="KAZAL_FS"/>
    <property type="match status" value="1"/>
</dbReference>
<dbReference type="FunFam" id="4.10.800.10:FF:000004">
    <property type="entry name" value="SPARC-related modular calcium-binding protein 1"/>
    <property type="match status" value="2"/>
</dbReference>
<name>A0A0V0ZMW7_9BILA</name>
<dbReference type="GO" id="GO:0005615">
    <property type="term" value="C:extracellular space"/>
    <property type="evidence" value="ECO:0007669"/>
    <property type="project" value="TreeGrafter"/>
</dbReference>
<keyword evidence="2" id="KW-0964">Secreted</keyword>
<evidence type="ECO:0000256" key="6">
    <source>
        <dbReference type="ARBA" id="ARBA00023157"/>
    </source>
</evidence>
<organism evidence="13 14">
    <name type="scientific">Trichinella patagoniensis</name>
    <dbReference type="NCBI Taxonomy" id="990121"/>
    <lineage>
        <taxon>Eukaryota</taxon>
        <taxon>Metazoa</taxon>
        <taxon>Ecdysozoa</taxon>
        <taxon>Nematoda</taxon>
        <taxon>Enoplea</taxon>
        <taxon>Dorylaimia</taxon>
        <taxon>Trichinellida</taxon>
        <taxon>Trichinellidae</taxon>
        <taxon>Trichinella</taxon>
    </lineage>
</organism>
<dbReference type="PROSITE" id="PS00018">
    <property type="entry name" value="EF_HAND_1"/>
    <property type="match status" value="3"/>
</dbReference>
<dbReference type="Gene3D" id="1.10.238.10">
    <property type="entry name" value="EF-hand"/>
    <property type="match status" value="2"/>
</dbReference>
<dbReference type="InterPro" id="IPR036058">
    <property type="entry name" value="Kazal_dom_sf"/>
</dbReference>
<dbReference type="InterPro" id="IPR000716">
    <property type="entry name" value="Thyroglobulin_1"/>
</dbReference>
<keyword evidence="5" id="KW-0106">Calcium</keyword>
<feature type="domain" description="EF-hand" evidence="10">
    <location>
        <begin position="494"/>
        <end position="529"/>
    </location>
</feature>
<dbReference type="InterPro" id="IPR002350">
    <property type="entry name" value="Kazal_dom"/>
</dbReference>
<dbReference type="PANTHER" id="PTHR12352">
    <property type="entry name" value="SECRETED MODULAR CALCIUM-BINDING PROTEIN"/>
    <property type="match status" value="1"/>
</dbReference>
<feature type="domain" description="Thyroglobulin type-1" evidence="11">
    <location>
        <begin position="348"/>
        <end position="418"/>
    </location>
</feature>
<accession>A0A0V0ZMW7</accession>
<dbReference type="SUPFAM" id="SSF57610">
    <property type="entry name" value="Thyroglobulin type-1 domain"/>
    <property type="match status" value="2"/>
</dbReference>
<dbReference type="PANTHER" id="PTHR12352:SF3">
    <property type="entry name" value="NIDOGEN-2"/>
    <property type="match status" value="1"/>
</dbReference>
<dbReference type="PROSITE" id="PS51465">
    <property type="entry name" value="KAZAL_2"/>
    <property type="match status" value="1"/>
</dbReference>
<dbReference type="InterPro" id="IPR036857">
    <property type="entry name" value="Thyroglobulin_1_sf"/>
</dbReference>
<feature type="domain" description="Thyroglobulin type-1" evidence="11">
    <location>
        <begin position="69"/>
        <end position="136"/>
    </location>
</feature>
<dbReference type="CDD" id="cd16234">
    <property type="entry name" value="EFh_SPARC_SMOC"/>
    <property type="match status" value="2"/>
</dbReference>
<dbReference type="SUPFAM" id="SSF100895">
    <property type="entry name" value="Kazal-type serine protease inhibitors"/>
    <property type="match status" value="1"/>
</dbReference>
<dbReference type="PROSITE" id="PS00484">
    <property type="entry name" value="THYROGLOBULIN_1_1"/>
    <property type="match status" value="1"/>
</dbReference>
<feature type="domain" description="Kazal-like" evidence="12">
    <location>
        <begin position="5"/>
        <end position="61"/>
    </location>
</feature>
<dbReference type="PROSITE" id="PS50222">
    <property type="entry name" value="EF_HAND_2"/>
    <property type="match status" value="2"/>
</dbReference>
<evidence type="ECO:0000256" key="3">
    <source>
        <dbReference type="ARBA" id="ARBA00022729"/>
    </source>
</evidence>
<dbReference type="PROSITE" id="PS51162">
    <property type="entry name" value="THYROGLOBULIN_1_2"/>
    <property type="match status" value="2"/>
</dbReference>
<protein>
    <submittedName>
        <fullName evidence="13">Sparc-related modular calcium-binding protein 1</fullName>
    </submittedName>
</protein>
<dbReference type="Pfam" id="PF10591">
    <property type="entry name" value="SPARC_Ca_bdg"/>
    <property type="match status" value="2"/>
</dbReference>
<dbReference type="InterPro" id="IPR019577">
    <property type="entry name" value="SPARC/Testican_Ca-bd-dom"/>
</dbReference>
<evidence type="ECO:0000256" key="9">
    <source>
        <dbReference type="SAM" id="MobiDB-lite"/>
    </source>
</evidence>
<evidence type="ECO:0000256" key="4">
    <source>
        <dbReference type="ARBA" id="ARBA00022737"/>
    </source>
</evidence>
<keyword evidence="3" id="KW-0732">Signal</keyword>
<evidence type="ECO:0000256" key="8">
    <source>
        <dbReference type="PROSITE-ProRule" id="PRU00500"/>
    </source>
</evidence>
<evidence type="ECO:0000256" key="7">
    <source>
        <dbReference type="ARBA" id="ARBA00023180"/>
    </source>
</evidence>
<evidence type="ECO:0000313" key="14">
    <source>
        <dbReference type="Proteomes" id="UP000054783"/>
    </source>
</evidence>
<dbReference type="EMBL" id="JYDQ01000135">
    <property type="protein sequence ID" value="KRY13610.1"/>
    <property type="molecule type" value="Genomic_DNA"/>
</dbReference>
<feature type="compositionally biased region" description="Basic and acidic residues" evidence="9">
    <location>
        <begin position="349"/>
        <end position="364"/>
    </location>
</feature>
<feature type="disulfide bond" evidence="8">
    <location>
        <begin position="116"/>
        <end position="136"/>
    </location>
</feature>
<keyword evidence="7" id="KW-0325">Glycoprotein</keyword>
<gene>
    <name evidence="13" type="primary">Smoc1</name>
    <name evidence="13" type="ORF">T12_12191</name>
</gene>
<dbReference type="SMART" id="SM00280">
    <property type="entry name" value="KAZAL"/>
    <property type="match status" value="1"/>
</dbReference>
<reference evidence="13 14" key="1">
    <citation type="submission" date="2015-01" db="EMBL/GenBank/DDBJ databases">
        <title>Evolution of Trichinella species and genotypes.</title>
        <authorList>
            <person name="Korhonen P.K."/>
            <person name="Edoardo P."/>
            <person name="Giuseppe L.R."/>
            <person name="Gasser R.B."/>
        </authorList>
    </citation>
    <scope>NUCLEOTIDE SEQUENCE [LARGE SCALE GENOMIC DNA]</scope>
    <source>
        <strain evidence="13">ISS2496</strain>
    </source>
</reference>
<dbReference type="Gene3D" id="3.30.60.30">
    <property type="match status" value="1"/>
</dbReference>
<dbReference type="SMART" id="SM00054">
    <property type="entry name" value="EFh"/>
    <property type="match status" value="2"/>
</dbReference>